<dbReference type="PROSITE" id="PS01318">
    <property type="entry name" value="TSAA_1"/>
    <property type="match status" value="1"/>
</dbReference>
<proteinExistence type="inferred from homology"/>
<feature type="non-terminal residue" evidence="4">
    <location>
        <position position="1"/>
    </location>
</feature>
<dbReference type="PANTHER" id="PTHR12818">
    <property type="entry name" value="TRNA (ADENINE(37)-N6)-METHYLTRANSFERASE"/>
    <property type="match status" value="1"/>
</dbReference>
<dbReference type="SUPFAM" id="SSF118196">
    <property type="entry name" value="YaeB-like"/>
    <property type="match status" value="1"/>
</dbReference>
<dbReference type="PANTHER" id="PTHR12818:SF0">
    <property type="entry name" value="TRNA (ADENINE(37)-N6)-METHYLTRANSFERASE"/>
    <property type="match status" value="1"/>
</dbReference>
<gene>
    <name evidence="4" type="ORF">S01H4_36405</name>
</gene>
<dbReference type="InterPro" id="IPR023370">
    <property type="entry name" value="TrmO-like_N"/>
</dbReference>
<evidence type="ECO:0000256" key="1">
    <source>
        <dbReference type="ARBA" id="ARBA00022691"/>
    </source>
</evidence>
<dbReference type="AlphaFoldDB" id="X1AU35"/>
<accession>X1AU35</accession>
<dbReference type="Pfam" id="PF01980">
    <property type="entry name" value="TrmO_N"/>
    <property type="match status" value="1"/>
</dbReference>
<dbReference type="InterPro" id="IPR036414">
    <property type="entry name" value="YaeB_N_sf"/>
</dbReference>
<name>X1AU35_9ZZZZ</name>
<evidence type="ECO:0000259" key="3">
    <source>
        <dbReference type="PROSITE" id="PS51668"/>
    </source>
</evidence>
<dbReference type="PROSITE" id="PS51668">
    <property type="entry name" value="TSAA_2"/>
    <property type="match status" value="1"/>
</dbReference>
<evidence type="ECO:0000313" key="4">
    <source>
        <dbReference type="EMBL" id="GAG86399.1"/>
    </source>
</evidence>
<comment type="similarity">
    <text evidence="2">Belongs to the tRNA methyltransferase O family.</text>
</comment>
<dbReference type="EMBL" id="BART01019455">
    <property type="protein sequence ID" value="GAG86399.1"/>
    <property type="molecule type" value="Genomic_DNA"/>
</dbReference>
<dbReference type="NCBIfam" id="TIGR00104">
    <property type="entry name" value="tRNA_TsaA"/>
    <property type="match status" value="1"/>
</dbReference>
<organism evidence="4">
    <name type="scientific">marine sediment metagenome</name>
    <dbReference type="NCBI Taxonomy" id="412755"/>
    <lineage>
        <taxon>unclassified sequences</taxon>
        <taxon>metagenomes</taxon>
        <taxon>ecological metagenomes</taxon>
    </lineage>
</organism>
<evidence type="ECO:0000256" key="2">
    <source>
        <dbReference type="ARBA" id="ARBA00033753"/>
    </source>
</evidence>
<dbReference type="InterPro" id="IPR040372">
    <property type="entry name" value="YaeB-like"/>
</dbReference>
<protein>
    <recommendedName>
        <fullName evidence="3">TsaA-like domain-containing protein</fullName>
    </recommendedName>
</protein>
<comment type="caution">
    <text evidence="4">The sequence shown here is derived from an EMBL/GenBank/DDBJ whole genome shotgun (WGS) entry which is preliminary data.</text>
</comment>
<keyword evidence="1" id="KW-0949">S-adenosyl-L-methionine</keyword>
<dbReference type="InterPro" id="IPR036413">
    <property type="entry name" value="YaeB-like_sf"/>
</dbReference>
<reference evidence="4" key="1">
    <citation type="journal article" date="2014" name="Front. Microbiol.">
        <title>High frequency of phylogenetically diverse reductive dehalogenase-homologous genes in deep subseafloor sedimentary metagenomes.</title>
        <authorList>
            <person name="Kawai M."/>
            <person name="Futagami T."/>
            <person name="Toyoda A."/>
            <person name="Takaki Y."/>
            <person name="Nishi S."/>
            <person name="Hori S."/>
            <person name="Arai W."/>
            <person name="Tsubouchi T."/>
            <person name="Morono Y."/>
            <person name="Uchiyama I."/>
            <person name="Ito T."/>
            <person name="Fujiyama A."/>
            <person name="Inagaki F."/>
            <person name="Takami H."/>
        </authorList>
    </citation>
    <scope>NUCLEOTIDE SEQUENCE</scope>
    <source>
        <strain evidence="4">Expedition CK06-06</strain>
    </source>
</reference>
<feature type="domain" description="TsaA-like" evidence="3">
    <location>
        <begin position="1"/>
        <end position="117"/>
    </location>
</feature>
<dbReference type="InterPro" id="IPR023368">
    <property type="entry name" value="UPF0066_cons_site"/>
</dbReference>
<dbReference type="Gene3D" id="2.40.30.70">
    <property type="entry name" value="YaeB-like"/>
    <property type="match status" value="1"/>
</dbReference>
<sequence length="138" mass="15759">REEDATFIILNKKYSPAIKELNHFSHVQVLWWADKHDNEKSRTIMQTTPPYGDNPPVTGVFATRAEYRPNPIGLTVARIEDIDIAEGKIKVQNLDAFDDTPIIDLKAYFPVCDRVKDATIPSWISGWPEWFPDEGFGV</sequence>